<dbReference type="PRINTS" id="PR00302">
    <property type="entry name" value="LUPUSLA"/>
</dbReference>
<comment type="subcellular location">
    <subcellularLocation>
        <location evidence="1">Nucleus</location>
    </subcellularLocation>
</comment>
<keyword evidence="3" id="KW-0539">Nucleus</keyword>
<feature type="compositionally biased region" description="Gly residues" evidence="6">
    <location>
        <begin position="385"/>
        <end position="398"/>
    </location>
</feature>
<dbReference type="PROSITE" id="PS51939">
    <property type="entry name" value="XRRM"/>
    <property type="match status" value="1"/>
</dbReference>
<reference evidence="10" key="1">
    <citation type="submission" date="2021-01" db="EMBL/GenBank/DDBJ databases">
        <title>Adiantum capillus-veneris genome.</title>
        <authorList>
            <person name="Fang Y."/>
            <person name="Liao Q."/>
        </authorList>
    </citation>
    <scope>NUCLEOTIDE SEQUENCE</scope>
    <source>
        <strain evidence="10">H3</strain>
        <tissue evidence="10">Leaf</tissue>
    </source>
</reference>
<dbReference type="EMBL" id="JABFUD020000001">
    <property type="protein sequence ID" value="KAI5084022.1"/>
    <property type="molecule type" value="Genomic_DNA"/>
</dbReference>
<feature type="domain" description="HTH La-type RNA-binding" evidence="8">
    <location>
        <begin position="1"/>
        <end position="105"/>
    </location>
</feature>
<dbReference type="InterPro" id="IPR000504">
    <property type="entry name" value="RRM_dom"/>
</dbReference>
<dbReference type="PANTHER" id="PTHR22792:SF140">
    <property type="entry name" value="ACHILLES, ISOFORM A"/>
    <property type="match status" value="1"/>
</dbReference>
<evidence type="ECO:0000256" key="2">
    <source>
        <dbReference type="ARBA" id="ARBA00022884"/>
    </source>
</evidence>
<dbReference type="SUPFAM" id="SSF54928">
    <property type="entry name" value="RNA-binding domain, RBD"/>
    <property type="match status" value="1"/>
</dbReference>
<dbReference type="GO" id="GO:0005634">
    <property type="term" value="C:nucleus"/>
    <property type="evidence" value="ECO:0007669"/>
    <property type="project" value="UniProtKB-SubCell"/>
</dbReference>
<gene>
    <name evidence="10" type="ORF">GOP47_0000191</name>
</gene>
<dbReference type="Proteomes" id="UP000886520">
    <property type="component" value="Chromosome 1"/>
</dbReference>
<evidence type="ECO:0000259" key="7">
    <source>
        <dbReference type="PROSITE" id="PS50102"/>
    </source>
</evidence>
<dbReference type="Pfam" id="PF00076">
    <property type="entry name" value="RRM_1"/>
    <property type="match status" value="1"/>
</dbReference>
<dbReference type="InterPro" id="IPR036390">
    <property type="entry name" value="WH_DNA-bd_sf"/>
</dbReference>
<dbReference type="GO" id="GO:0003729">
    <property type="term" value="F:mRNA binding"/>
    <property type="evidence" value="ECO:0007669"/>
    <property type="project" value="TreeGrafter"/>
</dbReference>
<protein>
    <recommendedName>
        <fullName evidence="12">La protein 1</fullName>
    </recommendedName>
</protein>
<dbReference type="Gene3D" id="1.10.10.10">
    <property type="entry name" value="Winged helix-like DNA-binding domain superfamily/Winged helix DNA-binding domain"/>
    <property type="match status" value="1"/>
</dbReference>
<dbReference type="InterPro" id="IPR045180">
    <property type="entry name" value="La_dom_prot"/>
</dbReference>
<dbReference type="SMART" id="SM00715">
    <property type="entry name" value="LA"/>
    <property type="match status" value="1"/>
</dbReference>
<comment type="function">
    <text evidence="4">Binds to the 3' poly(U) terminus of nascent RNA polymerase III transcripts, protecting them from exonuclease digestion and facilitating their folding and maturation.</text>
</comment>
<dbReference type="SMART" id="SM00360">
    <property type="entry name" value="RRM"/>
    <property type="match status" value="2"/>
</dbReference>
<dbReference type="AlphaFoldDB" id="A0A9D4ZSM7"/>
<dbReference type="PANTHER" id="PTHR22792">
    <property type="entry name" value="LUPUS LA PROTEIN-RELATED"/>
    <property type="match status" value="1"/>
</dbReference>
<keyword evidence="2 5" id="KW-0694">RNA-binding</keyword>
<dbReference type="InterPro" id="IPR014886">
    <property type="entry name" value="La_xRRM"/>
</dbReference>
<keyword evidence="11" id="KW-1185">Reference proteome</keyword>
<dbReference type="Pfam" id="PF05383">
    <property type="entry name" value="La"/>
    <property type="match status" value="1"/>
</dbReference>
<dbReference type="GO" id="GO:0006396">
    <property type="term" value="P:RNA processing"/>
    <property type="evidence" value="ECO:0007669"/>
    <property type="project" value="InterPro"/>
</dbReference>
<comment type="caution">
    <text evidence="10">The sequence shown here is derived from an EMBL/GenBank/DDBJ whole genome shotgun (WGS) entry which is preliminary data.</text>
</comment>
<evidence type="ECO:0000259" key="8">
    <source>
        <dbReference type="PROSITE" id="PS50961"/>
    </source>
</evidence>
<feature type="region of interest" description="Disordered" evidence="6">
    <location>
        <begin position="373"/>
        <end position="462"/>
    </location>
</feature>
<organism evidence="10 11">
    <name type="scientific">Adiantum capillus-veneris</name>
    <name type="common">Maidenhair fern</name>
    <dbReference type="NCBI Taxonomy" id="13818"/>
    <lineage>
        <taxon>Eukaryota</taxon>
        <taxon>Viridiplantae</taxon>
        <taxon>Streptophyta</taxon>
        <taxon>Embryophyta</taxon>
        <taxon>Tracheophyta</taxon>
        <taxon>Polypodiopsida</taxon>
        <taxon>Polypodiidae</taxon>
        <taxon>Polypodiales</taxon>
        <taxon>Pteridineae</taxon>
        <taxon>Pteridaceae</taxon>
        <taxon>Vittarioideae</taxon>
        <taxon>Adiantum</taxon>
    </lineage>
</organism>
<dbReference type="InterPro" id="IPR035979">
    <property type="entry name" value="RBD_domain_sf"/>
</dbReference>
<dbReference type="PROSITE" id="PS50102">
    <property type="entry name" value="RRM"/>
    <property type="match status" value="1"/>
</dbReference>
<dbReference type="InterPro" id="IPR006630">
    <property type="entry name" value="La_HTH"/>
</dbReference>
<feature type="compositionally biased region" description="Basic and acidic residues" evidence="6">
    <location>
        <begin position="399"/>
        <end position="435"/>
    </location>
</feature>
<dbReference type="SUPFAM" id="SSF46785">
    <property type="entry name" value="Winged helix' DNA-binding domain"/>
    <property type="match status" value="1"/>
</dbReference>
<dbReference type="CDD" id="cd12291">
    <property type="entry name" value="RRM1_La"/>
    <property type="match status" value="1"/>
</dbReference>
<accession>A0A9D4ZSM7</accession>
<dbReference type="PROSITE" id="PS50961">
    <property type="entry name" value="HTH_LA"/>
    <property type="match status" value="1"/>
</dbReference>
<feature type="domain" description="XRRM" evidence="9">
    <location>
        <begin position="271"/>
        <end position="397"/>
    </location>
</feature>
<dbReference type="InterPro" id="IPR012677">
    <property type="entry name" value="Nucleotide-bd_a/b_plait_sf"/>
</dbReference>
<dbReference type="FunFam" id="1.10.10.10:FF:000795">
    <property type="entry name" value="La protein 2"/>
    <property type="match status" value="1"/>
</dbReference>
<evidence type="ECO:0000256" key="6">
    <source>
        <dbReference type="SAM" id="MobiDB-lite"/>
    </source>
</evidence>
<dbReference type="InterPro" id="IPR036388">
    <property type="entry name" value="WH-like_DNA-bd_sf"/>
</dbReference>
<evidence type="ECO:0000256" key="3">
    <source>
        <dbReference type="ARBA" id="ARBA00023242"/>
    </source>
</evidence>
<evidence type="ECO:0000259" key="9">
    <source>
        <dbReference type="PROSITE" id="PS51939"/>
    </source>
</evidence>
<feature type="domain" description="RRM" evidence="7">
    <location>
        <begin position="113"/>
        <end position="197"/>
    </location>
</feature>
<dbReference type="InterPro" id="IPR002344">
    <property type="entry name" value="Lupus_La"/>
</dbReference>
<sequence>MGLDEKTSALVLRQVEFYFSDSNLPGDKFLRRCVEEAADGLVSLPLVCSFGRMRSHLNLKESGPDKVPKETTEGVAEVLRKSTVLRVSDDGQKVGRVAPLLKLEEVQAAVDARSIAVGPLRWTVTMEEVEGFFSQHAKVISVRLPRHHGGRAFCGSAVVELDSEEEVKKAVDLKLSYDGVDLEIKLKKDFDVEMEKSRSQAIEDSNGHRFTKKEPELRFPRGLIVAFSLEKTSPVEGGEEPEKKDNLEGSKEGEASKDASASASGEESVKEASKDSSASASGEESVKEEDQISREDVRDAFKCFGNIKYIDYTRGAASGYLRFENPEEVQKARAAAVLAEAGGIVVKNCIATLEAVEGLAEEDYWRNIQRSQDKVRAEAGRGSRGRGGGGSRGRGGGRSFDRSRRERKFDGDRGREEKGKPDDNAKLGKHQRFEDADSGDEAAPPAKQNKSEEASTPPPMQA</sequence>
<evidence type="ECO:0008006" key="12">
    <source>
        <dbReference type="Google" id="ProtNLM"/>
    </source>
</evidence>
<dbReference type="Pfam" id="PF08777">
    <property type="entry name" value="RRM_3"/>
    <property type="match status" value="1"/>
</dbReference>
<evidence type="ECO:0000256" key="5">
    <source>
        <dbReference type="PROSITE-ProRule" id="PRU00332"/>
    </source>
</evidence>
<name>A0A9D4ZSM7_ADICA</name>
<evidence type="ECO:0000313" key="10">
    <source>
        <dbReference type="EMBL" id="KAI5084022.1"/>
    </source>
</evidence>
<proteinExistence type="predicted"/>
<dbReference type="CDD" id="cd08030">
    <property type="entry name" value="LA_like_plant"/>
    <property type="match status" value="1"/>
</dbReference>
<dbReference type="GO" id="GO:1990904">
    <property type="term" value="C:ribonucleoprotein complex"/>
    <property type="evidence" value="ECO:0007669"/>
    <property type="project" value="UniProtKB-UniRule"/>
</dbReference>
<dbReference type="Gene3D" id="3.30.70.330">
    <property type="match status" value="2"/>
</dbReference>
<evidence type="ECO:0000256" key="4">
    <source>
        <dbReference type="ARBA" id="ARBA00057261"/>
    </source>
</evidence>
<evidence type="ECO:0000313" key="11">
    <source>
        <dbReference type="Proteomes" id="UP000886520"/>
    </source>
</evidence>
<dbReference type="OrthoDB" id="439993at2759"/>
<feature type="compositionally biased region" description="Basic and acidic residues" evidence="6">
    <location>
        <begin position="240"/>
        <end position="257"/>
    </location>
</feature>
<feature type="region of interest" description="Disordered" evidence="6">
    <location>
        <begin position="230"/>
        <end position="292"/>
    </location>
</feature>
<evidence type="ECO:0000256" key="1">
    <source>
        <dbReference type="ARBA" id="ARBA00004123"/>
    </source>
</evidence>